<protein>
    <submittedName>
        <fullName evidence="1">Uncharacterized protein</fullName>
    </submittedName>
</protein>
<dbReference type="AlphaFoldDB" id="A0ABD6EP01"/>
<keyword evidence="2" id="KW-1185">Reference proteome</keyword>
<dbReference type="EMBL" id="JBGFUD010007432">
    <property type="protein sequence ID" value="MFH4981546.1"/>
    <property type="molecule type" value="Genomic_DNA"/>
</dbReference>
<evidence type="ECO:0000313" key="2">
    <source>
        <dbReference type="Proteomes" id="UP001608902"/>
    </source>
</evidence>
<name>A0ABD6EP01_9BILA</name>
<organism evidence="1 2">
    <name type="scientific">Gnathostoma spinigerum</name>
    <dbReference type="NCBI Taxonomy" id="75299"/>
    <lineage>
        <taxon>Eukaryota</taxon>
        <taxon>Metazoa</taxon>
        <taxon>Ecdysozoa</taxon>
        <taxon>Nematoda</taxon>
        <taxon>Chromadorea</taxon>
        <taxon>Rhabditida</taxon>
        <taxon>Spirurina</taxon>
        <taxon>Gnathostomatomorpha</taxon>
        <taxon>Gnathostomatoidea</taxon>
        <taxon>Gnathostomatidae</taxon>
        <taxon>Gnathostoma</taxon>
    </lineage>
</organism>
<evidence type="ECO:0000313" key="1">
    <source>
        <dbReference type="EMBL" id="MFH4981546.1"/>
    </source>
</evidence>
<dbReference type="Proteomes" id="UP001608902">
    <property type="component" value="Unassembled WGS sequence"/>
</dbReference>
<reference evidence="1 2" key="1">
    <citation type="submission" date="2024-08" db="EMBL/GenBank/DDBJ databases">
        <title>Gnathostoma spinigerum genome.</title>
        <authorList>
            <person name="Gonzalez-Bertolin B."/>
            <person name="Monzon S."/>
            <person name="Zaballos A."/>
            <person name="Jimenez P."/>
            <person name="Dekumyoy P."/>
            <person name="Varona S."/>
            <person name="Cuesta I."/>
            <person name="Sumanam S."/>
            <person name="Adisakwattana P."/>
            <person name="Gasser R.B."/>
            <person name="Hernandez-Gonzalez A."/>
            <person name="Young N.D."/>
            <person name="Perteguer M.J."/>
        </authorList>
    </citation>
    <scope>NUCLEOTIDE SEQUENCE [LARGE SCALE GENOMIC DNA]</scope>
    <source>
        <strain evidence="1">AL3</strain>
        <tissue evidence="1">Liver</tissue>
    </source>
</reference>
<accession>A0ABD6EP01</accession>
<sequence length="196" mass="22145">MQSLVHLRISALASRRAFRNFAYVCPRFWDRLTSLVYPHPVLELPFETNFCTGFSCQGKVFNLSSMQLQPYYLASGAVPSTDCCSLNLPGSSLYKLFKLSLHKDSDHLPSMTLIKIKAIANPPVDLCIWMKHEDSEKLTVLEQKDCVDENTWDLLCDRYILNWIGVSTHAAAVLESFSVSLNKNSLLQNDPAMLPD</sequence>
<proteinExistence type="predicted"/>
<gene>
    <name evidence="1" type="ORF">AB6A40_008255</name>
</gene>
<comment type="caution">
    <text evidence="1">The sequence shown here is derived from an EMBL/GenBank/DDBJ whole genome shotgun (WGS) entry which is preliminary data.</text>
</comment>